<keyword evidence="3 5" id="KW-0378">Hydrolase</keyword>
<dbReference type="InterPro" id="IPR050131">
    <property type="entry name" value="Peptidase_S8_subtilisin-like"/>
</dbReference>
<feature type="active site" description="Charge relay system" evidence="5">
    <location>
        <position position="241"/>
    </location>
</feature>
<feature type="active site" description="Charge relay system" evidence="5">
    <location>
        <position position="410"/>
    </location>
</feature>
<dbReference type="EMBL" id="CP051143">
    <property type="protein sequence ID" value="QIX01692.1"/>
    <property type="molecule type" value="Genomic_DNA"/>
</dbReference>
<dbReference type="OrthoDB" id="206201at2759"/>
<feature type="active site" description="Charge relay system" evidence="5">
    <location>
        <position position="192"/>
    </location>
</feature>
<organism evidence="9 10">
    <name type="scientific">Peltaster fructicola</name>
    <dbReference type="NCBI Taxonomy" id="286661"/>
    <lineage>
        <taxon>Eukaryota</taxon>
        <taxon>Fungi</taxon>
        <taxon>Dikarya</taxon>
        <taxon>Ascomycota</taxon>
        <taxon>Pezizomycotina</taxon>
        <taxon>Dothideomycetes</taxon>
        <taxon>Dothideomycetes incertae sedis</taxon>
        <taxon>Peltaster</taxon>
    </lineage>
</organism>
<keyword evidence="7" id="KW-0732">Signal</keyword>
<evidence type="ECO:0000256" key="3">
    <source>
        <dbReference type="ARBA" id="ARBA00022801"/>
    </source>
</evidence>
<dbReference type="PROSITE" id="PS00136">
    <property type="entry name" value="SUBTILASE_ASP"/>
    <property type="match status" value="1"/>
</dbReference>
<dbReference type="PROSITE" id="PS00138">
    <property type="entry name" value="SUBTILASE_SER"/>
    <property type="match status" value="1"/>
</dbReference>
<evidence type="ECO:0000256" key="4">
    <source>
        <dbReference type="ARBA" id="ARBA00022825"/>
    </source>
</evidence>
<reference evidence="9 10" key="1">
    <citation type="journal article" date="2016" name="Sci. Rep.">
        <title>Peltaster fructicola genome reveals evolution from an invasive phytopathogen to an ectophytic parasite.</title>
        <authorList>
            <person name="Xu C."/>
            <person name="Chen H."/>
            <person name="Gleason M.L."/>
            <person name="Xu J.R."/>
            <person name="Liu H."/>
            <person name="Zhang R."/>
            <person name="Sun G."/>
        </authorList>
    </citation>
    <scope>NUCLEOTIDE SEQUENCE [LARGE SCALE GENOMIC DNA]</scope>
    <source>
        <strain evidence="9 10">LNHT1506</strain>
    </source>
</reference>
<evidence type="ECO:0000256" key="2">
    <source>
        <dbReference type="ARBA" id="ARBA00022670"/>
    </source>
</evidence>
<evidence type="ECO:0000313" key="9">
    <source>
        <dbReference type="EMBL" id="QIX01692.1"/>
    </source>
</evidence>
<evidence type="ECO:0000256" key="5">
    <source>
        <dbReference type="PROSITE-ProRule" id="PRU01240"/>
    </source>
</evidence>
<dbReference type="GO" id="GO:0004252">
    <property type="term" value="F:serine-type endopeptidase activity"/>
    <property type="evidence" value="ECO:0007669"/>
    <property type="project" value="UniProtKB-UniRule"/>
</dbReference>
<dbReference type="PROSITE" id="PS00137">
    <property type="entry name" value="SUBTILASE_HIS"/>
    <property type="match status" value="1"/>
</dbReference>
<dbReference type="PROSITE" id="PS51892">
    <property type="entry name" value="SUBTILASE"/>
    <property type="match status" value="1"/>
</dbReference>
<feature type="chain" id="PRO_5026272677" description="Peptidase S8/S53 domain-containing protein" evidence="7">
    <location>
        <begin position="22"/>
        <end position="546"/>
    </location>
</feature>
<evidence type="ECO:0000256" key="1">
    <source>
        <dbReference type="ARBA" id="ARBA00011073"/>
    </source>
</evidence>
<dbReference type="GO" id="GO:0006508">
    <property type="term" value="P:proteolysis"/>
    <property type="evidence" value="ECO:0007669"/>
    <property type="project" value="UniProtKB-KW"/>
</dbReference>
<dbReference type="PRINTS" id="PR00723">
    <property type="entry name" value="SUBTILISIN"/>
</dbReference>
<dbReference type="Gene3D" id="3.40.50.200">
    <property type="entry name" value="Peptidase S8/S53 domain"/>
    <property type="match status" value="1"/>
</dbReference>
<dbReference type="InterPro" id="IPR022398">
    <property type="entry name" value="Peptidase_S8_His-AS"/>
</dbReference>
<comment type="similarity">
    <text evidence="1 5 6">Belongs to the peptidase S8 family.</text>
</comment>
<dbReference type="InterPro" id="IPR023827">
    <property type="entry name" value="Peptidase_S8_Asp-AS"/>
</dbReference>
<evidence type="ECO:0000313" key="10">
    <source>
        <dbReference type="Proteomes" id="UP000503462"/>
    </source>
</evidence>
<dbReference type="Pfam" id="PF00082">
    <property type="entry name" value="Peptidase_S8"/>
    <property type="match status" value="1"/>
</dbReference>
<evidence type="ECO:0000256" key="7">
    <source>
        <dbReference type="SAM" id="SignalP"/>
    </source>
</evidence>
<dbReference type="Proteomes" id="UP000503462">
    <property type="component" value="Chromosome 5"/>
</dbReference>
<dbReference type="InterPro" id="IPR036852">
    <property type="entry name" value="Peptidase_S8/S53_dom_sf"/>
</dbReference>
<keyword evidence="2 5" id="KW-0645">Protease</keyword>
<dbReference type="PANTHER" id="PTHR43806">
    <property type="entry name" value="PEPTIDASE S8"/>
    <property type="match status" value="1"/>
</dbReference>
<keyword evidence="10" id="KW-1185">Reference proteome</keyword>
<evidence type="ECO:0000256" key="6">
    <source>
        <dbReference type="RuleBase" id="RU003355"/>
    </source>
</evidence>
<sequence length="546" mass="60214">MISRPSWTLISFLQIGALAAALPGYGAQQSLAPYHRPVNAVDEPQYVVMLHDGETLDDHLQRINMKKADFENFHPLSLINGYYCTVKSDVMGKTIRHDPAVRLIEHNAQHQRPILPGDRPQHIPSTLHRPPAPASRLGKRWVYDEFDPSYYHLQMTSTNQKLAGPLQNDSIGSTLVRSIPDAGLGVRVYVLDDGVRVFHKAFVGHDGRSTAVNFRNLTHTPYVRHANTTMLPDFDNPEGGHGTHVAGLVSGNGFGHARGATVVNVRIFSRAGHVDSANLIRALSDVVDEHNQLSKQAKAGHLPSWRGSIINLSLGIFPSHALEQAIRNVHAQGVLLVVAAGNERREVHEAPCLYRDEKSNFLCVGNINSTYERAPKSNYGKQVNVIAPGEMVLSADHTGDHLMRRLSGTSMASPLVAGISAIFMSWEMGNVNTTVQRLTENANRDLVRVFAPRHNASEHSPPLAQTGIDFSDRIPYKNAPVEPVNHDGFAAWNSRRYGELEAARCAHEISSSYTIGTPDGKPKYTRTTSDVGWSKMLQDLVNALRR</sequence>
<dbReference type="AlphaFoldDB" id="A0A6H0Y3U2"/>
<feature type="domain" description="Peptidase S8/S53" evidence="8">
    <location>
        <begin position="185"/>
        <end position="444"/>
    </location>
</feature>
<accession>A0A6H0Y3U2</accession>
<protein>
    <recommendedName>
        <fullName evidence="8">Peptidase S8/S53 domain-containing protein</fullName>
    </recommendedName>
</protein>
<name>A0A6H0Y3U2_9PEZI</name>
<dbReference type="PANTHER" id="PTHR43806:SF11">
    <property type="entry name" value="CEREVISIN-RELATED"/>
    <property type="match status" value="1"/>
</dbReference>
<feature type="signal peptide" evidence="7">
    <location>
        <begin position="1"/>
        <end position="21"/>
    </location>
</feature>
<keyword evidence="4 5" id="KW-0720">Serine protease</keyword>
<proteinExistence type="inferred from homology"/>
<dbReference type="InterPro" id="IPR000209">
    <property type="entry name" value="Peptidase_S8/S53_dom"/>
</dbReference>
<dbReference type="SUPFAM" id="SSF52743">
    <property type="entry name" value="Subtilisin-like"/>
    <property type="match status" value="1"/>
</dbReference>
<evidence type="ECO:0000259" key="8">
    <source>
        <dbReference type="Pfam" id="PF00082"/>
    </source>
</evidence>
<gene>
    <name evidence="9" type="ORF">AMS68_007209</name>
</gene>
<dbReference type="InterPro" id="IPR015500">
    <property type="entry name" value="Peptidase_S8_subtilisin-rel"/>
</dbReference>
<dbReference type="InterPro" id="IPR023828">
    <property type="entry name" value="Peptidase_S8_Ser-AS"/>
</dbReference>